<organism evidence="4 5">
    <name type="scientific">Desulforhopalus singaporensis</name>
    <dbReference type="NCBI Taxonomy" id="91360"/>
    <lineage>
        <taxon>Bacteria</taxon>
        <taxon>Pseudomonadati</taxon>
        <taxon>Thermodesulfobacteriota</taxon>
        <taxon>Desulfobulbia</taxon>
        <taxon>Desulfobulbales</taxon>
        <taxon>Desulfocapsaceae</taxon>
        <taxon>Desulforhopalus</taxon>
    </lineage>
</organism>
<evidence type="ECO:0000313" key="5">
    <source>
        <dbReference type="Proteomes" id="UP000199073"/>
    </source>
</evidence>
<keyword evidence="5" id="KW-1185">Reference proteome</keyword>
<feature type="transmembrane region" description="Helical" evidence="2">
    <location>
        <begin position="269"/>
        <end position="289"/>
    </location>
</feature>
<accession>A0A1H0NF74</accession>
<dbReference type="InterPro" id="IPR027417">
    <property type="entry name" value="P-loop_NTPase"/>
</dbReference>
<name>A0A1H0NF74_9BACT</name>
<dbReference type="InterPro" id="IPR049945">
    <property type="entry name" value="AAA_22"/>
</dbReference>
<evidence type="ECO:0000256" key="2">
    <source>
        <dbReference type="SAM" id="Phobius"/>
    </source>
</evidence>
<dbReference type="GO" id="GO:0016887">
    <property type="term" value="F:ATP hydrolysis activity"/>
    <property type="evidence" value="ECO:0007669"/>
    <property type="project" value="InterPro"/>
</dbReference>
<evidence type="ECO:0000313" key="4">
    <source>
        <dbReference type="EMBL" id="SDO91402.1"/>
    </source>
</evidence>
<dbReference type="EMBL" id="FNJI01000007">
    <property type="protein sequence ID" value="SDO91402.1"/>
    <property type="molecule type" value="Genomic_DNA"/>
</dbReference>
<gene>
    <name evidence="4" type="ORF">SAMN05660330_01375</name>
</gene>
<dbReference type="Proteomes" id="UP000199073">
    <property type="component" value="Unassembled WGS sequence"/>
</dbReference>
<evidence type="ECO:0000256" key="1">
    <source>
        <dbReference type="SAM" id="MobiDB-lite"/>
    </source>
</evidence>
<feature type="region of interest" description="Disordered" evidence="1">
    <location>
        <begin position="332"/>
        <end position="423"/>
    </location>
</feature>
<dbReference type="STRING" id="91360.SAMN05660330_01375"/>
<feature type="compositionally biased region" description="Basic and acidic residues" evidence="1">
    <location>
        <begin position="405"/>
        <end position="421"/>
    </location>
</feature>
<feature type="domain" description="ORC1/DEAH AAA+ ATPase" evidence="3">
    <location>
        <begin position="27"/>
        <end position="150"/>
    </location>
</feature>
<dbReference type="Gene3D" id="3.30.70.1070">
    <property type="entry name" value="Sporulation related repeat"/>
    <property type="match status" value="1"/>
</dbReference>
<dbReference type="RefSeq" id="WP_092221155.1">
    <property type="nucleotide sequence ID" value="NZ_FNJI01000007.1"/>
</dbReference>
<protein>
    <submittedName>
        <fullName evidence="4">AAA domain-containing protein</fullName>
    </submittedName>
</protein>
<keyword evidence="2" id="KW-0812">Transmembrane</keyword>
<dbReference type="Gene3D" id="3.40.50.300">
    <property type="entry name" value="P-loop containing nucleotide triphosphate hydrolases"/>
    <property type="match status" value="1"/>
</dbReference>
<keyword evidence="2" id="KW-1133">Transmembrane helix</keyword>
<sequence>MTVTYFSTTQLEDIQSGINEAVENNTHLLVLTGEEGVGKTVLCAQLTSDHEGLYRPLFFPASGDSFEEVVRAIAEELGVTGNAENQSRPFDDILASIIDYMHSMEKPVLLIFDGAENIYLATLERIRRLLDRVVESGGRLSILFSGRAALVENMKQLAMCNFKTVDHAQFAIEPLTERETEKYLHFVCGPLGAAECEHLFTREVVETVYSGCAGNFRAAAAVAEEVAKLQKDEAALQMFLATVAGEAEDNSGESLLGVFRNLGGRYNRYLAWSGAALMLFFGVTFFFAGDRDDAAMGQPEGERQEEIAATAQDQLTYEDEYIVKTTEGKDLSLNSSAKAPGVAEEGPELQQAEDQVLPEQNSGADKVGQDQVSQREQYPPNPENKVVKPEPEQKQQPVLSSGGVTEKEAMAQEDQKAKDTGDDVDIVLLEPRRQKKKESVAAPPIVELLPSGSLKRKPKWQVDTVMDELAEPIDRQIVSVERVKSVPRPHEARILSRSATTVSAVDVLYLSRLTAGTTWRGGLKNNMYTVQLMVLTADEAENNLKDMLAQDRYRREAGNFYIFEKDGAPDEIWVFYGEYENIAKARLAQNSLPPFLRQHRPYALSIKGAMAKLQR</sequence>
<evidence type="ECO:0000259" key="3">
    <source>
        <dbReference type="Pfam" id="PF13401"/>
    </source>
</evidence>
<dbReference type="InterPro" id="IPR036680">
    <property type="entry name" value="SPOR-like_sf"/>
</dbReference>
<dbReference type="PANTHER" id="PTHR35894">
    <property type="entry name" value="GENERAL SECRETION PATHWAY PROTEIN A-RELATED"/>
    <property type="match status" value="1"/>
</dbReference>
<dbReference type="InterPro" id="IPR052026">
    <property type="entry name" value="ExeA_AAA_ATPase_DNA-bind"/>
</dbReference>
<dbReference type="OrthoDB" id="5429387at2"/>
<keyword evidence="2" id="KW-0472">Membrane</keyword>
<reference evidence="4 5" key="1">
    <citation type="submission" date="2016-10" db="EMBL/GenBank/DDBJ databases">
        <authorList>
            <person name="de Groot N.N."/>
        </authorList>
    </citation>
    <scope>NUCLEOTIDE SEQUENCE [LARGE SCALE GENOMIC DNA]</scope>
    <source>
        <strain evidence="4 5">DSM 12130</strain>
    </source>
</reference>
<proteinExistence type="predicted"/>
<dbReference type="SUPFAM" id="SSF52540">
    <property type="entry name" value="P-loop containing nucleoside triphosphate hydrolases"/>
    <property type="match status" value="1"/>
</dbReference>
<dbReference type="GO" id="GO:0042834">
    <property type="term" value="F:peptidoglycan binding"/>
    <property type="evidence" value="ECO:0007669"/>
    <property type="project" value="InterPro"/>
</dbReference>
<dbReference type="PANTHER" id="PTHR35894:SF7">
    <property type="entry name" value="GENERAL SECRETION PATHWAY PROTEIN A-RELATED"/>
    <property type="match status" value="1"/>
</dbReference>
<dbReference type="AlphaFoldDB" id="A0A1H0NF74"/>
<feature type="compositionally biased region" description="Polar residues" evidence="1">
    <location>
        <begin position="394"/>
        <end position="403"/>
    </location>
</feature>
<dbReference type="Pfam" id="PF13401">
    <property type="entry name" value="AAA_22"/>
    <property type="match status" value="1"/>
</dbReference>